<dbReference type="EMBL" id="BK014758">
    <property type="protein sequence ID" value="DAD74322.1"/>
    <property type="molecule type" value="Genomic_DNA"/>
</dbReference>
<sequence length="46" mass="5370">MYLKPVGIYNSCMTADRSKVKTCFTFLYEVFHQASFAIELDKIFRG</sequence>
<name>A0A8S5LWN7_9CAUD</name>
<reference evidence="1" key="1">
    <citation type="journal article" date="2021" name="Proc. Natl. Acad. Sci. U.S.A.">
        <title>A Catalog of Tens of Thousands of Viruses from Human Metagenomes Reveals Hidden Associations with Chronic Diseases.</title>
        <authorList>
            <person name="Tisza M.J."/>
            <person name="Buck C.B."/>
        </authorList>
    </citation>
    <scope>NUCLEOTIDE SEQUENCE</scope>
    <source>
        <strain evidence="1">CtabX13</strain>
    </source>
</reference>
<proteinExistence type="predicted"/>
<organism evidence="1">
    <name type="scientific">Siphoviridae sp. ctabX13</name>
    <dbReference type="NCBI Taxonomy" id="2826389"/>
    <lineage>
        <taxon>Viruses</taxon>
        <taxon>Duplodnaviria</taxon>
        <taxon>Heunggongvirae</taxon>
        <taxon>Uroviricota</taxon>
        <taxon>Caudoviricetes</taxon>
    </lineage>
</organism>
<protein>
    <submittedName>
        <fullName evidence="1">Uncharacterized protein</fullName>
    </submittedName>
</protein>
<accession>A0A8S5LWN7</accession>
<evidence type="ECO:0000313" key="1">
    <source>
        <dbReference type="EMBL" id="DAD74322.1"/>
    </source>
</evidence>